<evidence type="ECO:0000313" key="2">
    <source>
        <dbReference type="EMBL" id="PSL31651.1"/>
    </source>
</evidence>
<dbReference type="PIRSF" id="PIRSF019307">
    <property type="entry name" value="UCP019307"/>
    <property type="match status" value="1"/>
</dbReference>
<dbReference type="RefSeq" id="WP_106534234.1">
    <property type="nucleotide sequence ID" value="NZ_PYAT01000011.1"/>
</dbReference>
<dbReference type="Gene3D" id="2.60.120.10">
    <property type="entry name" value="Jelly Rolls"/>
    <property type="match status" value="1"/>
</dbReference>
<sequence length="164" mass="17928">MENASFHHFEDDGRIPNNPTLPVIIYTGAFNKNPGEIESIFNRNNWTNSWTDGVFDYHHYHSVTHEVLGVKSGSAKIQLGGEAGQTFDVEIGDVLVLPAGTGHKRLSASNDFQVVGAYPNGAEPDLKTGEQEERPGVLEAILDAPLPEKDPVFGEEGPVMNNWS</sequence>
<dbReference type="OrthoDB" id="9791759at2"/>
<evidence type="ECO:0000256" key="1">
    <source>
        <dbReference type="SAM" id="MobiDB-lite"/>
    </source>
</evidence>
<dbReference type="PANTHER" id="PTHR36448">
    <property type="entry name" value="BLR7373 PROTEIN"/>
    <property type="match status" value="1"/>
</dbReference>
<proteinExistence type="predicted"/>
<accession>A0A2P8GCF0</accession>
<dbReference type="InterPro" id="IPR014500">
    <property type="entry name" value="UCP019307_cupin"/>
</dbReference>
<dbReference type="CDD" id="cd02219">
    <property type="entry name" value="cupin_YjlB-like"/>
    <property type="match status" value="1"/>
</dbReference>
<dbReference type="Proteomes" id="UP000242682">
    <property type="component" value="Unassembled WGS sequence"/>
</dbReference>
<dbReference type="InterPro" id="IPR047121">
    <property type="entry name" value="YjiB-like"/>
</dbReference>
<dbReference type="InterPro" id="IPR014710">
    <property type="entry name" value="RmlC-like_jellyroll"/>
</dbReference>
<organism evidence="2 3">
    <name type="scientific">Planomicrobium soli</name>
    <dbReference type="NCBI Taxonomy" id="1176648"/>
    <lineage>
        <taxon>Bacteria</taxon>
        <taxon>Bacillati</taxon>
        <taxon>Bacillota</taxon>
        <taxon>Bacilli</taxon>
        <taxon>Bacillales</taxon>
        <taxon>Caryophanaceae</taxon>
        <taxon>Planomicrobium</taxon>
    </lineage>
</organism>
<dbReference type="AlphaFoldDB" id="A0A2P8GCF0"/>
<dbReference type="SUPFAM" id="SSF51182">
    <property type="entry name" value="RmlC-like cupins"/>
    <property type="match status" value="1"/>
</dbReference>
<dbReference type="InterPro" id="IPR011051">
    <property type="entry name" value="RmlC_Cupin_sf"/>
</dbReference>
<dbReference type="PANTHER" id="PTHR36448:SF2">
    <property type="entry name" value="CUPIN TYPE-1 DOMAIN-CONTAINING PROTEIN"/>
    <property type="match status" value="1"/>
</dbReference>
<evidence type="ECO:0000313" key="3">
    <source>
        <dbReference type="Proteomes" id="UP000242682"/>
    </source>
</evidence>
<comment type="caution">
    <text evidence="2">The sequence shown here is derived from an EMBL/GenBank/DDBJ whole genome shotgun (WGS) entry which is preliminary data.</text>
</comment>
<feature type="region of interest" description="Disordered" evidence="1">
    <location>
        <begin position="145"/>
        <end position="164"/>
    </location>
</feature>
<name>A0A2P8GCF0_9BACL</name>
<dbReference type="EMBL" id="PYAT01000011">
    <property type="protein sequence ID" value="PSL31651.1"/>
    <property type="molecule type" value="Genomic_DNA"/>
</dbReference>
<reference evidence="2 3" key="1">
    <citation type="submission" date="2018-03" db="EMBL/GenBank/DDBJ databases">
        <title>Genomic Encyclopedia of Type Strains, Phase III (KMG-III): the genomes of soil and plant-associated and newly described type strains.</title>
        <authorList>
            <person name="Whitman W."/>
        </authorList>
    </citation>
    <scope>NUCLEOTIDE SEQUENCE [LARGE SCALE GENOMIC DNA]</scope>
    <source>
        <strain evidence="2 3">CGMCC 1.12259</strain>
    </source>
</reference>
<gene>
    <name evidence="2" type="ORF">B0H99_11133</name>
</gene>
<keyword evidence="3" id="KW-1185">Reference proteome</keyword>
<protein>
    <submittedName>
        <fullName evidence="2">Uncharacterized protein YjlB</fullName>
    </submittedName>
</protein>